<protein>
    <submittedName>
        <fullName evidence="3">Histone acetyltransferase HPA2-related acetyltransferase</fullName>
    </submittedName>
</protein>
<keyword evidence="1 3" id="KW-0808">Transferase</keyword>
<reference evidence="3 4" key="1">
    <citation type="journal article" date="2015" name="Genome Announc.">
        <title>Complete Genome Sequence of Steroid-Transforming Nocardioides simplex VKM Ac-2033D.</title>
        <authorList>
            <person name="Shtratnikova V.Y."/>
            <person name="Schelkunov M.I."/>
            <person name="Pekov Y.A."/>
            <person name="Fokina V.V."/>
            <person name="Logacheva M.D."/>
            <person name="Sokolov S.L."/>
            <person name="Bragin E.Y."/>
            <person name="Ashapkin V.V."/>
            <person name="Donova M.V."/>
        </authorList>
    </citation>
    <scope>NUCLEOTIDE SEQUENCE [LARGE SCALE GENOMIC DNA]</scope>
    <source>
        <strain evidence="3 4">VKM Ac-2033D</strain>
    </source>
</reference>
<dbReference type="Pfam" id="PF13508">
    <property type="entry name" value="Acetyltransf_7"/>
    <property type="match status" value="1"/>
</dbReference>
<dbReference type="HOGENOM" id="CLU_148636_0_0_11"/>
<dbReference type="KEGG" id="psim:KR76_20335"/>
<keyword evidence="2" id="KW-0012">Acyltransferase</keyword>
<dbReference type="GO" id="GO:0016747">
    <property type="term" value="F:acyltransferase activity, transferring groups other than amino-acyl groups"/>
    <property type="evidence" value="ECO:0007669"/>
    <property type="project" value="InterPro"/>
</dbReference>
<organism evidence="3 4">
    <name type="scientific">Nocardioides simplex</name>
    <name type="common">Arthrobacter simplex</name>
    <dbReference type="NCBI Taxonomy" id="2045"/>
    <lineage>
        <taxon>Bacteria</taxon>
        <taxon>Bacillati</taxon>
        <taxon>Actinomycetota</taxon>
        <taxon>Actinomycetes</taxon>
        <taxon>Propionibacteriales</taxon>
        <taxon>Nocardioidaceae</taxon>
        <taxon>Pimelobacter</taxon>
    </lineage>
</organism>
<dbReference type="EMBL" id="CP009896">
    <property type="protein sequence ID" value="AIY18523.2"/>
    <property type="molecule type" value="Genomic_DNA"/>
</dbReference>
<name>A0A0A1DPT1_NOCSI</name>
<dbReference type="AlphaFoldDB" id="A0A0A1DPT1"/>
<dbReference type="eggNOG" id="COG0456">
    <property type="taxonomic scope" value="Bacteria"/>
</dbReference>
<evidence type="ECO:0000256" key="1">
    <source>
        <dbReference type="ARBA" id="ARBA00022679"/>
    </source>
</evidence>
<proteinExistence type="predicted"/>
<gene>
    <name evidence="3" type="ORF">KR76_20335</name>
</gene>
<dbReference type="Gene3D" id="3.40.630.30">
    <property type="match status" value="1"/>
</dbReference>
<dbReference type="SUPFAM" id="SSF55729">
    <property type="entry name" value="Acyl-CoA N-acyltransferases (Nat)"/>
    <property type="match status" value="1"/>
</dbReference>
<dbReference type="InterPro" id="IPR000182">
    <property type="entry name" value="GNAT_dom"/>
</dbReference>
<dbReference type="PROSITE" id="PS51186">
    <property type="entry name" value="GNAT"/>
    <property type="match status" value="1"/>
</dbReference>
<keyword evidence="4" id="KW-1185">Reference proteome</keyword>
<dbReference type="InterPro" id="IPR016181">
    <property type="entry name" value="Acyl_CoA_acyltransferase"/>
</dbReference>
<evidence type="ECO:0000313" key="4">
    <source>
        <dbReference type="Proteomes" id="UP000030300"/>
    </source>
</evidence>
<accession>A0A0A1DPT1</accession>
<dbReference type="STRING" id="2045.KR76_20335"/>
<evidence type="ECO:0000256" key="2">
    <source>
        <dbReference type="ARBA" id="ARBA00023315"/>
    </source>
</evidence>
<dbReference type="RefSeq" id="WP_200887001.1">
    <property type="nucleotide sequence ID" value="NZ_BJMC01000010.1"/>
</dbReference>
<dbReference type="GeneID" id="96611145"/>
<evidence type="ECO:0000313" key="3">
    <source>
        <dbReference type="EMBL" id="AIY18523.2"/>
    </source>
</evidence>
<dbReference type="Proteomes" id="UP000030300">
    <property type="component" value="Chromosome"/>
</dbReference>
<dbReference type="PANTHER" id="PTHR43877:SF1">
    <property type="entry name" value="ACETYLTRANSFERASE"/>
    <property type="match status" value="1"/>
</dbReference>
<dbReference type="CDD" id="cd04301">
    <property type="entry name" value="NAT_SF"/>
    <property type="match status" value="1"/>
</dbReference>
<dbReference type="InterPro" id="IPR050832">
    <property type="entry name" value="Bact_Acetyltransf"/>
</dbReference>
<sequence length="148" mass="15877">MSVTTRTATEADLDFLGGADRHVSPEVRAELVSLGRVLVAETDGGPAGFLRWGLFWDEIPFMNLLWVAPEQRGRGVGTTLVAAWEQAQAAAGHHQVLTSTLASERAQHLYRRLGYVDSGALLLPGEATEIILRKPLGRSVPAAPGATH</sequence>
<dbReference type="PANTHER" id="PTHR43877">
    <property type="entry name" value="AMINOALKYLPHOSPHONATE N-ACETYLTRANSFERASE-RELATED-RELATED"/>
    <property type="match status" value="1"/>
</dbReference>